<keyword evidence="1" id="KW-0812">Transmembrane</keyword>
<proteinExistence type="predicted"/>
<sequence>MSSPAPDVGFVICCLGWSVFFLFCQGGRKRHTVFWKSLECTANRVGVCLKFCFSPRGLSLGTEEGGHGGRRGLRRPASRCSWLVKEEEREGKERIHGDGVAWLDSKCETVSRPASGRPEEKIYPPSSAWFVPGKSTTHRPLELAAFGCSFFLYASFVIFVYVSIPFSPSLPSLSADFPSPFPAFSLASSRCEGRPSW</sequence>
<protein>
    <submittedName>
        <fullName evidence="2">Uncharacterized protein</fullName>
    </submittedName>
</protein>
<feature type="transmembrane region" description="Helical" evidence="1">
    <location>
        <begin position="6"/>
        <end position="24"/>
    </location>
</feature>
<evidence type="ECO:0000313" key="3">
    <source>
        <dbReference type="Proteomes" id="UP001586593"/>
    </source>
</evidence>
<accession>A0ABR3XP86</accession>
<organism evidence="2 3">
    <name type="scientific">Phialemonium thermophilum</name>
    <dbReference type="NCBI Taxonomy" id="223376"/>
    <lineage>
        <taxon>Eukaryota</taxon>
        <taxon>Fungi</taxon>
        <taxon>Dikarya</taxon>
        <taxon>Ascomycota</taxon>
        <taxon>Pezizomycotina</taxon>
        <taxon>Sordariomycetes</taxon>
        <taxon>Sordariomycetidae</taxon>
        <taxon>Cephalothecales</taxon>
        <taxon>Cephalothecaceae</taxon>
        <taxon>Phialemonium</taxon>
    </lineage>
</organism>
<comment type="caution">
    <text evidence="2">The sequence shown here is derived from an EMBL/GenBank/DDBJ whole genome shotgun (WGS) entry which is preliminary data.</text>
</comment>
<reference evidence="2 3" key="1">
    <citation type="journal article" date="2024" name="Commun. Biol.">
        <title>Comparative genomic analysis of thermophilic fungi reveals convergent evolutionary adaptations and gene losses.</title>
        <authorList>
            <person name="Steindorff A.S."/>
            <person name="Aguilar-Pontes M.V."/>
            <person name="Robinson A.J."/>
            <person name="Andreopoulos B."/>
            <person name="LaButti K."/>
            <person name="Kuo A."/>
            <person name="Mondo S."/>
            <person name="Riley R."/>
            <person name="Otillar R."/>
            <person name="Haridas S."/>
            <person name="Lipzen A."/>
            <person name="Grimwood J."/>
            <person name="Schmutz J."/>
            <person name="Clum A."/>
            <person name="Reid I.D."/>
            <person name="Moisan M.C."/>
            <person name="Butler G."/>
            <person name="Nguyen T.T.M."/>
            <person name="Dewar K."/>
            <person name="Conant G."/>
            <person name="Drula E."/>
            <person name="Henrissat B."/>
            <person name="Hansel C."/>
            <person name="Singer S."/>
            <person name="Hutchinson M.I."/>
            <person name="de Vries R.P."/>
            <person name="Natvig D.O."/>
            <person name="Powell A.J."/>
            <person name="Tsang A."/>
            <person name="Grigoriev I.V."/>
        </authorList>
    </citation>
    <scope>NUCLEOTIDE SEQUENCE [LARGE SCALE GENOMIC DNA]</scope>
    <source>
        <strain evidence="2 3">ATCC 24622</strain>
    </source>
</reference>
<evidence type="ECO:0000313" key="2">
    <source>
        <dbReference type="EMBL" id="KAL1877565.1"/>
    </source>
</evidence>
<keyword evidence="1" id="KW-0472">Membrane</keyword>
<keyword evidence="3" id="KW-1185">Reference proteome</keyword>
<dbReference type="Proteomes" id="UP001586593">
    <property type="component" value="Unassembled WGS sequence"/>
</dbReference>
<evidence type="ECO:0000256" key="1">
    <source>
        <dbReference type="SAM" id="Phobius"/>
    </source>
</evidence>
<feature type="transmembrane region" description="Helical" evidence="1">
    <location>
        <begin position="143"/>
        <end position="164"/>
    </location>
</feature>
<keyword evidence="1" id="KW-1133">Transmembrane helix</keyword>
<gene>
    <name evidence="2" type="ORF">VTK73DRAFT_8554</name>
</gene>
<name>A0ABR3XP86_9PEZI</name>
<dbReference type="EMBL" id="JAZHXJ010000063">
    <property type="protein sequence ID" value="KAL1877565.1"/>
    <property type="molecule type" value="Genomic_DNA"/>
</dbReference>